<comment type="caution">
    <text evidence="5">The sequence shown here is derived from an EMBL/GenBank/DDBJ whole genome shotgun (WGS) entry which is preliminary data.</text>
</comment>
<dbReference type="Gramene" id="Psat02G0315300-T2">
    <property type="protein sequence ID" value="KAI5436916.1"/>
    <property type="gene ID" value="KIW84_023153"/>
</dbReference>
<dbReference type="InterPro" id="IPR043128">
    <property type="entry name" value="Rev_trsase/Diguanyl_cyclase"/>
</dbReference>
<dbReference type="PANTHER" id="PTHR37984:SF5">
    <property type="entry name" value="PROTEIN NYNRIN-LIKE"/>
    <property type="match status" value="1"/>
</dbReference>
<dbReference type="FunFam" id="3.30.70.270:FF:000020">
    <property type="entry name" value="Transposon Tf2-6 polyprotein-like Protein"/>
    <property type="match status" value="1"/>
</dbReference>
<reference evidence="5 6" key="1">
    <citation type="journal article" date="2022" name="Nat. Genet.">
        <title>Improved pea reference genome and pan-genome highlight genomic features and evolutionary characteristics.</title>
        <authorList>
            <person name="Yang T."/>
            <person name="Liu R."/>
            <person name="Luo Y."/>
            <person name="Hu S."/>
            <person name="Wang D."/>
            <person name="Wang C."/>
            <person name="Pandey M.K."/>
            <person name="Ge S."/>
            <person name="Xu Q."/>
            <person name="Li N."/>
            <person name="Li G."/>
            <person name="Huang Y."/>
            <person name="Saxena R.K."/>
            <person name="Ji Y."/>
            <person name="Li M."/>
            <person name="Yan X."/>
            <person name="He Y."/>
            <person name="Liu Y."/>
            <person name="Wang X."/>
            <person name="Xiang C."/>
            <person name="Varshney R.K."/>
            <person name="Ding H."/>
            <person name="Gao S."/>
            <person name="Zong X."/>
        </authorList>
    </citation>
    <scope>NUCLEOTIDE SEQUENCE [LARGE SCALE GENOMIC DNA]</scope>
    <source>
        <strain evidence="5 6">cv. Zhongwan 6</strain>
    </source>
</reference>
<dbReference type="GO" id="GO:0003824">
    <property type="term" value="F:catalytic activity"/>
    <property type="evidence" value="ECO:0007669"/>
    <property type="project" value="UniProtKB-KW"/>
</dbReference>
<feature type="domain" description="Reverse transcriptase/retrotransposon-derived protein RNase H-like" evidence="2">
    <location>
        <begin position="56"/>
        <end position="149"/>
    </location>
</feature>
<evidence type="ECO:0000259" key="3">
    <source>
        <dbReference type="Pfam" id="PF17921"/>
    </source>
</evidence>
<keyword evidence="6" id="KW-1185">Reference proteome</keyword>
<dbReference type="Proteomes" id="UP001058974">
    <property type="component" value="Chromosome 2"/>
</dbReference>
<protein>
    <submittedName>
        <fullName evidence="5">Uncharacterized protein</fullName>
    </submittedName>
</protein>
<dbReference type="InterPro" id="IPR041588">
    <property type="entry name" value="Integrase_H2C2"/>
</dbReference>
<dbReference type="InterPro" id="IPR041577">
    <property type="entry name" value="RT_RNaseH_2"/>
</dbReference>
<dbReference type="SUPFAM" id="SSF56672">
    <property type="entry name" value="DNA/RNA polymerases"/>
    <property type="match status" value="1"/>
</dbReference>
<dbReference type="AlphaFoldDB" id="A0A9D4YC91"/>
<name>A0A9D4YC91_PEA</name>
<evidence type="ECO:0000256" key="1">
    <source>
        <dbReference type="ARBA" id="ARBA00023268"/>
    </source>
</evidence>
<dbReference type="EMBL" id="JAMSHJ010000002">
    <property type="protein sequence ID" value="KAI5436916.1"/>
    <property type="molecule type" value="Genomic_DNA"/>
</dbReference>
<dbReference type="Gene3D" id="3.10.20.370">
    <property type="match status" value="1"/>
</dbReference>
<dbReference type="InterPro" id="IPR050951">
    <property type="entry name" value="Retrovirus_Pol_polyprotein"/>
</dbReference>
<dbReference type="Gene3D" id="3.30.70.270">
    <property type="match status" value="1"/>
</dbReference>
<dbReference type="Gene3D" id="1.10.340.70">
    <property type="match status" value="1"/>
</dbReference>
<keyword evidence="1" id="KW-0511">Multifunctional enzyme</keyword>
<dbReference type="EMBL" id="JAMSHJ010000002">
    <property type="protein sequence ID" value="KAI5436922.1"/>
    <property type="molecule type" value="Genomic_DNA"/>
</dbReference>
<evidence type="ECO:0000313" key="5">
    <source>
        <dbReference type="EMBL" id="KAI5436922.1"/>
    </source>
</evidence>
<evidence type="ECO:0000313" key="6">
    <source>
        <dbReference type="Proteomes" id="UP001058974"/>
    </source>
</evidence>
<dbReference type="CDD" id="cd09274">
    <property type="entry name" value="RNase_HI_RT_Ty3"/>
    <property type="match status" value="1"/>
</dbReference>
<accession>A0A9D4YC91</accession>
<dbReference type="PANTHER" id="PTHR37984">
    <property type="entry name" value="PROTEIN CBG26694"/>
    <property type="match status" value="1"/>
</dbReference>
<dbReference type="Pfam" id="PF17921">
    <property type="entry name" value="Integrase_H2C2"/>
    <property type="match status" value="1"/>
</dbReference>
<proteinExistence type="predicted"/>
<evidence type="ECO:0000313" key="4">
    <source>
        <dbReference type="EMBL" id="KAI5436916.1"/>
    </source>
</evidence>
<sequence>MDKHKVHAFLEWQTPANVKQLRGLLGLTGYYRRFIKSYATIASPLTDLLRKDNFCWSPSAHAAFLTLKQAITSAPLLVLPDFSQTFILETDASGSGIRAVLSQQGHPIAYFSKKLGPNVQKQSAYLREFRANTKAMAKLKHYLLGHKFITRTDQKSLKAVLDQSLQTPEQQAWLHKFFGFDFTIEYKPGKENVAADSLSRMFVLAWSEPQQLFLPEPRTAIRDCPHFGPIFQACLTDEAPHLSYAVKDSLLCWNDRLAIPSKSSLIPQVLQEYHNSFVGITRTIARICSQFYWPQMKHDITEYVKLCTICQQAEHYFLASRVANSITYSNSGLGGYCHGFYNRIAQLWWFYCHICGCRQTYQIWPFLSLKD</sequence>
<evidence type="ECO:0000259" key="2">
    <source>
        <dbReference type="Pfam" id="PF17919"/>
    </source>
</evidence>
<dbReference type="InterPro" id="IPR043502">
    <property type="entry name" value="DNA/RNA_pol_sf"/>
</dbReference>
<gene>
    <name evidence="4" type="ORF">KIW84_023153</name>
    <name evidence="5" type="ORF">KIW84_023158</name>
</gene>
<dbReference type="Pfam" id="PF17919">
    <property type="entry name" value="RT_RNaseH_2"/>
    <property type="match status" value="1"/>
</dbReference>
<feature type="domain" description="Integrase zinc-binding" evidence="3">
    <location>
        <begin position="263"/>
        <end position="314"/>
    </location>
</feature>
<organism evidence="5 6">
    <name type="scientific">Pisum sativum</name>
    <name type="common">Garden pea</name>
    <name type="synonym">Lathyrus oleraceus</name>
    <dbReference type="NCBI Taxonomy" id="3888"/>
    <lineage>
        <taxon>Eukaryota</taxon>
        <taxon>Viridiplantae</taxon>
        <taxon>Streptophyta</taxon>
        <taxon>Embryophyta</taxon>
        <taxon>Tracheophyta</taxon>
        <taxon>Spermatophyta</taxon>
        <taxon>Magnoliopsida</taxon>
        <taxon>eudicotyledons</taxon>
        <taxon>Gunneridae</taxon>
        <taxon>Pentapetalae</taxon>
        <taxon>rosids</taxon>
        <taxon>fabids</taxon>
        <taxon>Fabales</taxon>
        <taxon>Fabaceae</taxon>
        <taxon>Papilionoideae</taxon>
        <taxon>50 kb inversion clade</taxon>
        <taxon>NPAAA clade</taxon>
        <taxon>Hologalegina</taxon>
        <taxon>IRL clade</taxon>
        <taxon>Fabeae</taxon>
        <taxon>Lathyrus</taxon>
    </lineage>
</organism>
<dbReference type="Gramene" id="Psat02G0315800-T1">
    <property type="protein sequence ID" value="KAI5436922.1"/>
    <property type="gene ID" value="KIW84_023158"/>
</dbReference>